<dbReference type="EMBL" id="KZ995923">
    <property type="protein sequence ID" value="RKO89723.1"/>
    <property type="molecule type" value="Genomic_DNA"/>
</dbReference>
<evidence type="ECO:0000313" key="1">
    <source>
        <dbReference type="EMBL" id="RKO89723.1"/>
    </source>
</evidence>
<sequence>MLETFCRNLPFDFRASLPTTPTQPALSQSRISHHRNAESFRDQAVYVALALRSVHAAIPTHQRPPARCSSLPTPPELLSKSCSSYFTPKGRKLGAGGDDEAGPAFRIAVLLLDPREGSGDLAARGMVEALLRSGAAASEGELVVLKWPRGPVIEVAGKRRVADAERVEGVEVLWGWEDPEVSFRGRAEWLQELFYGAELRPFNPPPHSPQFLSQYALLLIISTTMHTPLLDDLIRPQRCTSPTVFMCSAPAVTPERMKLLVGSELVVNTFWSFGPSPADITFDQRVCIECVVMWGWEMRGSSG</sequence>
<dbReference type="Proteomes" id="UP000269721">
    <property type="component" value="Unassembled WGS sequence"/>
</dbReference>
<organism evidence="1 2">
    <name type="scientific">Blyttiomyces helicus</name>
    <dbReference type="NCBI Taxonomy" id="388810"/>
    <lineage>
        <taxon>Eukaryota</taxon>
        <taxon>Fungi</taxon>
        <taxon>Fungi incertae sedis</taxon>
        <taxon>Chytridiomycota</taxon>
        <taxon>Chytridiomycota incertae sedis</taxon>
        <taxon>Chytridiomycetes</taxon>
        <taxon>Chytridiomycetes incertae sedis</taxon>
        <taxon>Blyttiomyces</taxon>
    </lineage>
</organism>
<gene>
    <name evidence="1" type="ORF">BDK51DRAFT_34823</name>
</gene>
<keyword evidence="2" id="KW-1185">Reference proteome</keyword>
<evidence type="ECO:0000313" key="2">
    <source>
        <dbReference type="Proteomes" id="UP000269721"/>
    </source>
</evidence>
<name>A0A4P9WDH7_9FUNG</name>
<accession>A0A4P9WDH7</accession>
<proteinExistence type="predicted"/>
<protein>
    <submittedName>
        <fullName evidence="1">Uncharacterized protein</fullName>
    </submittedName>
</protein>
<reference evidence="2" key="1">
    <citation type="journal article" date="2018" name="Nat. Microbiol.">
        <title>Leveraging single-cell genomics to expand the fungal tree of life.</title>
        <authorList>
            <person name="Ahrendt S.R."/>
            <person name="Quandt C.A."/>
            <person name="Ciobanu D."/>
            <person name="Clum A."/>
            <person name="Salamov A."/>
            <person name="Andreopoulos B."/>
            <person name="Cheng J.F."/>
            <person name="Woyke T."/>
            <person name="Pelin A."/>
            <person name="Henrissat B."/>
            <person name="Reynolds N.K."/>
            <person name="Benny G.L."/>
            <person name="Smith M.E."/>
            <person name="James T.Y."/>
            <person name="Grigoriev I.V."/>
        </authorList>
    </citation>
    <scope>NUCLEOTIDE SEQUENCE [LARGE SCALE GENOMIC DNA]</scope>
</reference>
<dbReference type="AlphaFoldDB" id="A0A4P9WDH7"/>